<dbReference type="OrthoDB" id="963379at2"/>
<dbReference type="AlphaFoldDB" id="A0A7L4UQZ3"/>
<keyword evidence="1" id="KW-0472">Membrane</keyword>
<keyword evidence="1" id="KW-0812">Transmembrane</keyword>
<comment type="caution">
    <text evidence="2">The sequence shown here is derived from an EMBL/GenBank/DDBJ whole genome shotgun (WGS) entry which is preliminary data.</text>
</comment>
<keyword evidence="1" id="KW-1133">Transmembrane helix</keyword>
<evidence type="ECO:0000256" key="1">
    <source>
        <dbReference type="SAM" id="Phobius"/>
    </source>
</evidence>
<evidence type="ECO:0000313" key="3">
    <source>
        <dbReference type="Proteomes" id="UP000251835"/>
    </source>
</evidence>
<protein>
    <recommendedName>
        <fullName evidence="4">DUF3098 family protein</fullName>
    </recommendedName>
</protein>
<dbReference type="Pfam" id="PF11297">
    <property type="entry name" value="DUF3098"/>
    <property type="match status" value="1"/>
</dbReference>
<dbReference type="InterPro" id="IPR021448">
    <property type="entry name" value="DUF3098"/>
</dbReference>
<feature type="transmembrane region" description="Helical" evidence="1">
    <location>
        <begin position="20"/>
        <end position="38"/>
    </location>
</feature>
<accession>A0A7L4UQZ3</accession>
<organism evidence="2 3">
    <name type="scientific">Balneicella halophila</name>
    <dbReference type="NCBI Taxonomy" id="1537566"/>
    <lineage>
        <taxon>Bacteria</taxon>
        <taxon>Pseudomonadati</taxon>
        <taxon>Bacteroidota</taxon>
        <taxon>Bacteroidia</taxon>
        <taxon>Bacteroidales</taxon>
        <taxon>Balneicellaceae</taxon>
        <taxon>Balneicella</taxon>
    </lineage>
</organism>
<keyword evidence="3" id="KW-1185">Reference proteome</keyword>
<dbReference type="EMBL" id="QENZ01000003">
    <property type="protein sequence ID" value="PVX52186.1"/>
    <property type="molecule type" value="Genomic_DNA"/>
</dbReference>
<evidence type="ECO:0008006" key="4">
    <source>
        <dbReference type="Google" id="ProtNLM"/>
    </source>
</evidence>
<dbReference type="RefSeq" id="WP_116495730.1">
    <property type="nucleotide sequence ID" value="NZ_QENZ01000003.1"/>
</dbReference>
<sequence length="83" mass="9150">MKQTDKENNEKGYPLSAKNYILIAIGFGVVVLGFSLMTGSGSQDPAVFDDSIFSFRRITLAPFIVIAGFATVFYAIIKKPRKK</sequence>
<name>A0A7L4UQZ3_BALHA</name>
<evidence type="ECO:0000313" key="2">
    <source>
        <dbReference type="EMBL" id="PVX52186.1"/>
    </source>
</evidence>
<feature type="transmembrane region" description="Helical" evidence="1">
    <location>
        <begin position="58"/>
        <end position="77"/>
    </location>
</feature>
<reference evidence="2 3" key="1">
    <citation type="submission" date="2018-05" db="EMBL/GenBank/DDBJ databases">
        <title>Genomic Encyclopedia of Type Strains, Phase IV (KMG-IV): sequencing the most valuable type-strain genomes for metagenomic binning, comparative biology and taxonomic classification.</title>
        <authorList>
            <person name="Goeker M."/>
        </authorList>
    </citation>
    <scope>NUCLEOTIDE SEQUENCE [LARGE SCALE GENOMIC DNA]</scope>
    <source>
        <strain evidence="2 3">DSM 28579</strain>
    </source>
</reference>
<proteinExistence type="predicted"/>
<dbReference type="Proteomes" id="UP000251835">
    <property type="component" value="Unassembled WGS sequence"/>
</dbReference>
<gene>
    <name evidence="2" type="ORF">C7377_0490</name>
</gene>